<dbReference type="AlphaFoldDB" id="A0A6J6J5L5"/>
<name>A0A6J6J5L5_9ZZZZ</name>
<evidence type="ECO:0000313" key="1">
    <source>
        <dbReference type="EMBL" id="CAB4631783.1"/>
    </source>
</evidence>
<sequence length="290" mass="32440">MHVVEIFEGVNQLKDFARGHSVDVDRQRRHELGFRRVIIKTRFLQSNTGCDEVRGVGDDLESTALVDHFFSSRVEHREQNIVLRDTVGLGDRNHALTGEIVGDRTGVSHRSTVSGHRRSNLGCRSVLIVREAFNEQGNAGRSVTLVHDRHIVDGLARQPGTALDRTIDVVVRHTRLFGLVHGVSERGVTSEVCATHFGGNFDVLDEFGKGLRTFAVNDSLFVLCCRPFGVSGHNCSLTIVRDDVTAVRPRPRRPTTTRGHAIRPRVRGGMRFRHSFLSARRRSRRSAVSQ</sequence>
<dbReference type="EMBL" id="CAEZVJ010000087">
    <property type="protein sequence ID" value="CAB4631783.1"/>
    <property type="molecule type" value="Genomic_DNA"/>
</dbReference>
<proteinExistence type="predicted"/>
<reference evidence="1" key="1">
    <citation type="submission" date="2020-05" db="EMBL/GenBank/DDBJ databases">
        <authorList>
            <person name="Chiriac C."/>
            <person name="Salcher M."/>
            <person name="Ghai R."/>
            <person name="Kavagutti S V."/>
        </authorList>
    </citation>
    <scope>NUCLEOTIDE SEQUENCE</scope>
</reference>
<protein>
    <submittedName>
        <fullName evidence="1">Unannotated protein</fullName>
    </submittedName>
</protein>
<gene>
    <name evidence="1" type="ORF">UFOPK1961_00808</name>
</gene>
<organism evidence="1">
    <name type="scientific">freshwater metagenome</name>
    <dbReference type="NCBI Taxonomy" id="449393"/>
    <lineage>
        <taxon>unclassified sequences</taxon>
        <taxon>metagenomes</taxon>
        <taxon>ecological metagenomes</taxon>
    </lineage>
</organism>
<accession>A0A6J6J5L5</accession>